<dbReference type="PIRSF" id="PIRSF003230">
    <property type="entry name" value="YbgC"/>
    <property type="match status" value="1"/>
</dbReference>
<name>A0A1M5DVY7_9BACT</name>
<dbReference type="InterPro" id="IPR029069">
    <property type="entry name" value="HotDog_dom_sf"/>
</dbReference>
<dbReference type="Proteomes" id="UP000184076">
    <property type="component" value="Unassembled WGS sequence"/>
</dbReference>
<dbReference type="EMBL" id="FQVB01000025">
    <property type="protein sequence ID" value="SHF71001.1"/>
    <property type="molecule type" value="Genomic_DNA"/>
</dbReference>
<dbReference type="InterPro" id="IPR050563">
    <property type="entry name" value="4-hydroxybenzoyl-CoA_TE"/>
</dbReference>
<organism evidence="4 5">
    <name type="scientific">Desulfacinum infernum DSM 9756</name>
    <dbReference type="NCBI Taxonomy" id="1121391"/>
    <lineage>
        <taxon>Bacteria</taxon>
        <taxon>Pseudomonadati</taxon>
        <taxon>Thermodesulfobacteriota</taxon>
        <taxon>Syntrophobacteria</taxon>
        <taxon>Syntrophobacterales</taxon>
        <taxon>Syntrophobacteraceae</taxon>
        <taxon>Desulfacinum</taxon>
    </lineage>
</organism>
<dbReference type="GO" id="GO:0047617">
    <property type="term" value="F:fatty acyl-CoA hydrolase activity"/>
    <property type="evidence" value="ECO:0007669"/>
    <property type="project" value="TreeGrafter"/>
</dbReference>
<reference evidence="5" key="1">
    <citation type="submission" date="2016-11" db="EMBL/GenBank/DDBJ databases">
        <authorList>
            <person name="Varghese N."/>
            <person name="Submissions S."/>
        </authorList>
    </citation>
    <scope>NUCLEOTIDE SEQUENCE [LARGE SCALE GENOMIC DNA]</scope>
    <source>
        <strain evidence="5">DSM 9756</strain>
    </source>
</reference>
<dbReference type="AlphaFoldDB" id="A0A1M5DVY7"/>
<keyword evidence="5" id="KW-1185">Reference proteome</keyword>
<evidence type="ECO:0000256" key="1">
    <source>
        <dbReference type="ARBA" id="ARBA00005953"/>
    </source>
</evidence>
<evidence type="ECO:0000313" key="4">
    <source>
        <dbReference type="EMBL" id="SHF71001.1"/>
    </source>
</evidence>
<protein>
    <submittedName>
        <fullName evidence="4">Acyl-CoA thioester hydrolase</fullName>
    </submittedName>
</protein>
<dbReference type="PANTHER" id="PTHR31793:SF27">
    <property type="entry name" value="NOVEL THIOESTERASE SUPERFAMILY DOMAIN AND SAPOSIN A-TYPE DOMAIN CONTAINING PROTEIN (0610012H03RIK)"/>
    <property type="match status" value="1"/>
</dbReference>
<dbReference type="OrthoDB" id="9808429at2"/>
<gene>
    <name evidence="4" type="ORF">SAMN02745206_02513</name>
</gene>
<evidence type="ECO:0000259" key="3">
    <source>
        <dbReference type="Pfam" id="PF03061"/>
    </source>
</evidence>
<dbReference type="InterPro" id="IPR006683">
    <property type="entry name" value="Thioestr_dom"/>
</dbReference>
<dbReference type="CDD" id="cd00586">
    <property type="entry name" value="4HBT"/>
    <property type="match status" value="1"/>
</dbReference>
<feature type="domain" description="Thioesterase" evidence="3">
    <location>
        <begin position="28"/>
        <end position="101"/>
    </location>
</feature>
<proteinExistence type="inferred from homology"/>
<dbReference type="RefSeq" id="WP_073039997.1">
    <property type="nucleotide sequence ID" value="NZ_FQVB01000025.1"/>
</dbReference>
<sequence length="148" mass="17145">MEELAVHGPWFHHSLRVPLYEVDLGQGVYHGNYFHLFELGREAFFRRLGFPYRRLMEQGLHLTVAELQCTYLKPLHYDDRIQVGIGIVRRGRRSLSLAHTVDRILEDESRETTTRAVLHLVCVGRSGPMPLPDALAEVLSRWMEGRIP</sequence>
<accession>A0A1M5DVY7</accession>
<dbReference type="SUPFAM" id="SSF54637">
    <property type="entry name" value="Thioesterase/thiol ester dehydrase-isomerase"/>
    <property type="match status" value="1"/>
</dbReference>
<dbReference type="Pfam" id="PF03061">
    <property type="entry name" value="4HBT"/>
    <property type="match status" value="1"/>
</dbReference>
<comment type="similarity">
    <text evidence="1">Belongs to the 4-hydroxybenzoyl-CoA thioesterase family.</text>
</comment>
<evidence type="ECO:0000313" key="5">
    <source>
        <dbReference type="Proteomes" id="UP000184076"/>
    </source>
</evidence>
<dbReference type="STRING" id="1121391.SAMN02745206_02513"/>
<keyword evidence="2 4" id="KW-0378">Hydrolase</keyword>
<evidence type="ECO:0000256" key="2">
    <source>
        <dbReference type="ARBA" id="ARBA00022801"/>
    </source>
</evidence>
<dbReference type="Gene3D" id="3.10.129.10">
    <property type="entry name" value="Hotdog Thioesterase"/>
    <property type="match status" value="1"/>
</dbReference>
<dbReference type="InterPro" id="IPR006684">
    <property type="entry name" value="YbgC/YbaW"/>
</dbReference>
<dbReference type="PANTHER" id="PTHR31793">
    <property type="entry name" value="4-HYDROXYBENZOYL-COA THIOESTERASE FAMILY MEMBER"/>
    <property type="match status" value="1"/>
</dbReference>